<sequence>MSIGIKSHASTHPWHLPDPLGIWEQPFLPDPGTGPLCRDWNTNRISLSRVVRKSLVAPTSLAWKKIKKRDSKIIPRITCFFNIIVLSLLN</sequence>
<keyword evidence="2" id="KW-1185">Reference proteome</keyword>
<proteinExistence type="predicted"/>
<gene>
    <name evidence="1" type="ORF">MERR_LOCUS14527</name>
</gene>
<accession>A0A6D2IKW0</accession>
<dbReference type="Proteomes" id="UP000467841">
    <property type="component" value="Unassembled WGS sequence"/>
</dbReference>
<reference evidence="1" key="1">
    <citation type="submission" date="2020-01" db="EMBL/GenBank/DDBJ databases">
        <authorList>
            <person name="Mishra B."/>
        </authorList>
    </citation>
    <scope>NUCLEOTIDE SEQUENCE [LARGE SCALE GENOMIC DNA]</scope>
</reference>
<organism evidence="1 2">
    <name type="scientific">Microthlaspi erraticum</name>
    <dbReference type="NCBI Taxonomy" id="1685480"/>
    <lineage>
        <taxon>Eukaryota</taxon>
        <taxon>Viridiplantae</taxon>
        <taxon>Streptophyta</taxon>
        <taxon>Embryophyta</taxon>
        <taxon>Tracheophyta</taxon>
        <taxon>Spermatophyta</taxon>
        <taxon>Magnoliopsida</taxon>
        <taxon>eudicotyledons</taxon>
        <taxon>Gunneridae</taxon>
        <taxon>Pentapetalae</taxon>
        <taxon>rosids</taxon>
        <taxon>malvids</taxon>
        <taxon>Brassicales</taxon>
        <taxon>Brassicaceae</taxon>
        <taxon>Coluteocarpeae</taxon>
        <taxon>Microthlaspi</taxon>
    </lineage>
</organism>
<evidence type="ECO:0000313" key="1">
    <source>
        <dbReference type="EMBL" id="CAA7027292.1"/>
    </source>
</evidence>
<evidence type="ECO:0000313" key="2">
    <source>
        <dbReference type="Proteomes" id="UP000467841"/>
    </source>
</evidence>
<protein>
    <submittedName>
        <fullName evidence="1">Uncharacterized protein</fullName>
    </submittedName>
</protein>
<name>A0A6D2IKW0_9BRAS</name>
<comment type="caution">
    <text evidence="1">The sequence shown here is derived from an EMBL/GenBank/DDBJ whole genome shotgun (WGS) entry which is preliminary data.</text>
</comment>
<dbReference type="EMBL" id="CACVBM020001053">
    <property type="protein sequence ID" value="CAA7027292.1"/>
    <property type="molecule type" value="Genomic_DNA"/>
</dbReference>
<dbReference type="AlphaFoldDB" id="A0A6D2IKW0"/>